<gene>
    <name evidence="1" type="ORF">KSP39_PZI004405</name>
</gene>
<accession>A0AAP0BVT0</accession>
<dbReference type="EMBL" id="JBBWWQ010000003">
    <property type="protein sequence ID" value="KAK8951753.1"/>
    <property type="molecule type" value="Genomic_DNA"/>
</dbReference>
<reference evidence="1 2" key="1">
    <citation type="journal article" date="2022" name="Nat. Plants">
        <title>Genomes of leafy and leafless Platanthera orchids illuminate the evolution of mycoheterotrophy.</title>
        <authorList>
            <person name="Li M.H."/>
            <person name="Liu K.W."/>
            <person name="Li Z."/>
            <person name="Lu H.C."/>
            <person name="Ye Q.L."/>
            <person name="Zhang D."/>
            <person name="Wang J.Y."/>
            <person name="Li Y.F."/>
            <person name="Zhong Z.M."/>
            <person name="Liu X."/>
            <person name="Yu X."/>
            <person name="Liu D.K."/>
            <person name="Tu X.D."/>
            <person name="Liu B."/>
            <person name="Hao Y."/>
            <person name="Liao X.Y."/>
            <person name="Jiang Y.T."/>
            <person name="Sun W.H."/>
            <person name="Chen J."/>
            <person name="Chen Y.Q."/>
            <person name="Ai Y."/>
            <person name="Zhai J.W."/>
            <person name="Wu S.S."/>
            <person name="Zhou Z."/>
            <person name="Hsiao Y.Y."/>
            <person name="Wu W.L."/>
            <person name="Chen Y.Y."/>
            <person name="Lin Y.F."/>
            <person name="Hsu J.L."/>
            <person name="Li C.Y."/>
            <person name="Wang Z.W."/>
            <person name="Zhao X."/>
            <person name="Zhong W.Y."/>
            <person name="Ma X.K."/>
            <person name="Ma L."/>
            <person name="Huang J."/>
            <person name="Chen G.Z."/>
            <person name="Huang M.Z."/>
            <person name="Huang L."/>
            <person name="Peng D.H."/>
            <person name="Luo Y.B."/>
            <person name="Zou S.Q."/>
            <person name="Chen S.P."/>
            <person name="Lan S."/>
            <person name="Tsai W.C."/>
            <person name="Van de Peer Y."/>
            <person name="Liu Z.J."/>
        </authorList>
    </citation>
    <scope>NUCLEOTIDE SEQUENCE [LARGE SCALE GENOMIC DNA]</scope>
    <source>
        <strain evidence="1">Lor287</strain>
    </source>
</reference>
<name>A0AAP0BVT0_9ASPA</name>
<evidence type="ECO:0000313" key="1">
    <source>
        <dbReference type="EMBL" id="KAK8951753.1"/>
    </source>
</evidence>
<dbReference type="Proteomes" id="UP001418222">
    <property type="component" value="Unassembled WGS sequence"/>
</dbReference>
<sequence>MSPRRWLRSPMLSALHDPVDHKRQPIHGVWALSGPPVVPLPFPTDHQDSSAMLTDIIQPNPTRLSLVRRKDGSWHRTTQSSYLIAATTFGGTLARRRSLLLSLPVWSPKLRGCPRLTSTATPSTTSLGTRHIF</sequence>
<dbReference type="AlphaFoldDB" id="A0AAP0BVT0"/>
<comment type="caution">
    <text evidence="1">The sequence shown here is derived from an EMBL/GenBank/DDBJ whole genome shotgun (WGS) entry which is preliminary data.</text>
</comment>
<proteinExistence type="predicted"/>
<evidence type="ECO:0000313" key="2">
    <source>
        <dbReference type="Proteomes" id="UP001418222"/>
    </source>
</evidence>
<organism evidence="1 2">
    <name type="scientific">Platanthera zijinensis</name>
    <dbReference type="NCBI Taxonomy" id="2320716"/>
    <lineage>
        <taxon>Eukaryota</taxon>
        <taxon>Viridiplantae</taxon>
        <taxon>Streptophyta</taxon>
        <taxon>Embryophyta</taxon>
        <taxon>Tracheophyta</taxon>
        <taxon>Spermatophyta</taxon>
        <taxon>Magnoliopsida</taxon>
        <taxon>Liliopsida</taxon>
        <taxon>Asparagales</taxon>
        <taxon>Orchidaceae</taxon>
        <taxon>Orchidoideae</taxon>
        <taxon>Orchideae</taxon>
        <taxon>Orchidinae</taxon>
        <taxon>Platanthera</taxon>
    </lineage>
</organism>
<keyword evidence="2" id="KW-1185">Reference proteome</keyword>
<protein>
    <submittedName>
        <fullName evidence="1">Uncharacterized protein</fullName>
    </submittedName>
</protein>